<dbReference type="RefSeq" id="WP_136726951.1">
    <property type="nucleotide sequence ID" value="NZ_JAOPYF010000227.1"/>
</dbReference>
<accession>A0A4U0SGM1</accession>
<dbReference type="InterPro" id="IPR018727">
    <property type="entry name" value="DUF2267"/>
</dbReference>
<dbReference type="Pfam" id="PF10025">
    <property type="entry name" value="DUF2267"/>
    <property type="match status" value="1"/>
</dbReference>
<evidence type="ECO:0000313" key="1">
    <source>
        <dbReference type="EMBL" id="TKA08173.1"/>
    </source>
</evidence>
<keyword evidence="2" id="KW-1185">Reference proteome</keyword>
<dbReference type="InterPro" id="IPR038282">
    <property type="entry name" value="DUF2267_sf"/>
</dbReference>
<proteinExistence type="predicted"/>
<organism evidence="1 2">
    <name type="scientific">Actinacidiphila oryziradicis</name>
    <dbReference type="NCBI Taxonomy" id="2571141"/>
    <lineage>
        <taxon>Bacteria</taxon>
        <taxon>Bacillati</taxon>
        <taxon>Actinomycetota</taxon>
        <taxon>Actinomycetes</taxon>
        <taxon>Kitasatosporales</taxon>
        <taxon>Streptomycetaceae</taxon>
        <taxon>Actinacidiphila</taxon>
    </lineage>
</organism>
<sequence length="126" mass="14170">MEYDEFVRTVTERADVPPDLARELIYATMLTLAERITGGLARELADQLPADVAPPVVPPEEVAQKFGVDEFVQRVKRRAKVDDESLARIGVRAVFSTMRDAVSKEEFRDLLEQLPNEFQGDLIPLA</sequence>
<name>A0A4U0SGM1_9ACTN</name>
<protein>
    <submittedName>
        <fullName evidence="1">DUF2267 domain-containing protein</fullName>
    </submittedName>
</protein>
<comment type="caution">
    <text evidence="1">The sequence shown here is derived from an EMBL/GenBank/DDBJ whole genome shotgun (WGS) entry which is preliminary data.</text>
</comment>
<dbReference type="EMBL" id="SUMC01000033">
    <property type="protein sequence ID" value="TKA08173.1"/>
    <property type="molecule type" value="Genomic_DNA"/>
</dbReference>
<dbReference type="Proteomes" id="UP000305778">
    <property type="component" value="Unassembled WGS sequence"/>
</dbReference>
<dbReference type="AlphaFoldDB" id="A0A4U0SGM1"/>
<reference evidence="1 2" key="1">
    <citation type="submission" date="2019-04" db="EMBL/GenBank/DDBJ databases">
        <title>Streptomyces oryziradicis sp. nov., a novel actinomycete isolated from rhizosphere soil of rice (Oryza sativa L.).</title>
        <authorList>
            <person name="Li C."/>
        </authorList>
    </citation>
    <scope>NUCLEOTIDE SEQUENCE [LARGE SCALE GENOMIC DNA]</scope>
    <source>
        <strain evidence="1 2">NEAU-C40</strain>
    </source>
</reference>
<evidence type="ECO:0000313" key="2">
    <source>
        <dbReference type="Proteomes" id="UP000305778"/>
    </source>
</evidence>
<dbReference type="OrthoDB" id="952780at2"/>
<dbReference type="Gene3D" id="1.10.490.110">
    <property type="entry name" value="Uncharacterized conserved protein DUF2267"/>
    <property type="match status" value="1"/>
</dbReference>
<gene>
    <name evidence="1" type="ORF">FCI23_29270</name>
</gene>